<evidence type="ECO:0000313" key="2">
    <source>
        <dbReference type="EMBL" id="KFO21126.1"/>
    </source>
</evidence>
<keyword evidence="3" id="KW-1185">Reference proteome</keyword>
<reference evidence="2 3" key="1">
    <citation type="submission" date="2013-11" db="EMBL/GenBank/DDBJ databases">
        <title>The Damaraland mole rat (Fukomys damarensis) genome and evolution of African mole rats.</title>
        <authorList>
            <person name="Gladyshev V.N."/>
            <person name="Fang X."/>
        </authorList>
    </citation>
    <scope>NUCLEOTIDE SEQUENCE [LARGE SCALE GENOMIC DNA]</scope>
    <source>
        <tissue evidence="2">Liver</tissue>
    </source>
</reference>
<feature type="region of interest" description="Disordered" evidence="1">
    <location>
        <begin position="1"/>
        <end position="25"/>
    </location>
</feature>
<evidence type="ECO:0000256" key="1">
    <source>
        <dbReference type="SAM" id="MobiDB-lite"/>
    </source>
</evidence>
<evidence type="ECO:0000313" key="3">
    <source>
        <dbReference type="Proteomes" id="UP000028990"/>
    </source>
</evidence>
<name>A0A091DEB5_FUKDA</name>
<feature type="compositionally biased region" description="Basic and acidic residues" evidence="1">
    <location>
        <begin position="1"/>
        <end position="18"/>
    </location>
</feature>
<dbReference type="Proteomes" id="UP000028990">
    <property type="component" value="Unassembled WGS sequence"/>
</dbReference>
<sequence>MANSRAKEDEKSDSEPPGHSELTAQEVKKLINQALEKFKTEIISQITIEMAQLLCSIMMSAKLSHHETMGALMEKFTPSSTDDG</sequence>
<dbReference type="EMBL" id="KN124472">
    <property type="protein sequence ID" value="KFO21126.1"/>
    <property type="molecule type" value="Genomic_DNA"/>
</dbReference>
<gene>
    <name evidence="2" type="ORF">H920_17479</name>
</gene>
<organism evidence="2 3">
    <name type="scientific">Fukomys damarensis</name>
    <name type="common">Damaraland mole rat</name>
    <name type="synonym">Cryptomys damarensis</name>
    <dbReference type="NCBI Taxonomy" id="885580"/>
    <lineage>
        <taxon>Eukaryota</taxon>
        <taxon>Metazoa</taxon>
        <taxon>Chordata</taxon>
        <taxon>Craniata</taxon>
        <taxon>Vertebrata</taxon>
        <taxon>Euteleostomi</taxon>
        <taxon>Mammalia</taxon>
        <taxon>Eutheria</taxon>
        <taxon>Euarchontoglires</taxon>
        <taxon>Glires</taxon>
        <taxon>Rodentia</taxon>
        <taxon>Hystricomorpha</taxon>
        <taxon>Bathyergidae</taxon>
        <taxon>Fukomys</taxon>
    </lineage>
</organism>
<proteinExistence type="predicted"/>
<protein>
    <submittedName>
        <fullName evidence="2">Uncharacterized protein</fullName>
    </submittedName>
</protein>
<accession>A0A091DEB5</accession>
<dbReference type="STRING" id="885580.ENSFDAP00000010893"/>
<dbReference type="AlphaFoldDB" id="A0A091DEB5"/>